<comment type="caution">
    <text evidence="6">The sequence shown here is derived from an EMBL/GenBank/DDBJ whole genome shotgun (WGS) entry which is preliminary data.</text>
</comment>
<evidence type="ECO:0000256" key="5">
    <source>
        <dbReference type="SAM" id="Phobius"/>
    </source>
</evidence>
<dbReference type="Gene3D" id="1.20.1740.10">
    <property type="entry name" value="Amino acid/polyamine transporter I"/>
    <property type="match status" value="1"/>
</dbReference>
<feature type="transmembrane region" description="Helical" evidence="5">
    <location>
        <begin position="383"/>
        <end position="406"/>
    </location>
</feature>
<evidence type="ECO:0000313" key="6">
    <source>
        <dbReference type="EMBL" id="KJV29667.1"/>
    </source>
</evidence>
<feature type="transmembrane region" description="Helical" evidence="5">
    <location>
        <begin position="352"/>
        <end position="371"/>
    </location>
</feature>
<sequence>MENPGYARRLTLFDAALIVVGGIIGGGIFLNPGIAAQRTSSGLVLLGLWVGAGLLTLVGCLCYSELGARRPQAGGSYVYLREAFGELAGFLFGWTMLLVIYSGSAAAVATIFGTYATSVFGLPANLVKPLAVGALVFVTGINLFGIKLGARIQNVFAILKLAAIAVLVVTGLAFAGAGTTQAFSSSPMPPGAGGIAGALLPVLFAFSGFSYLNNLAGEVRDPQRTLPRALVLGMLVVIAAYVLTNYAYLAVLGHDGLAASSAPAADVMSRVFGDAGAKVIAIGIAISTLGFCNITLVAGARVLQVMGEDGLFFASVARLHPVHRTPNIALGALSGWAILLVLAANYGQLLDFATFGDWAAYAVTIATLFWYRRHVKERPSFVTPAYPLLPLVFMATVVAVVVAYAWSKPLSAAVVCGVVLAGLPVYAVWRRLFSKLAR</sequence>
<dbReference type="PIRSF" id="PIRSF006060">
    <property type="entry name" value="AA_transporter"/>
    <property type="match status" value="1"/>
</dbReference>
<comment type="subcellular location">
    <subcellularLocation>
        <location evidence="1">Membrane</location>
        <topology evidence="1">Multi-pass membrane protein</topology>
    </subcellularLocation>
</comment>
<dbReference type="EMBL" id="JZRB01000035">
    <property type="protein sequence ID" value="KJV29667.1"/>
    <property type="molecule type" value="Genomic_DNA"/>
</dbReference>
<evidence type="ECO:0000256" key="1">
    <source>
        <dbReference type="ARBA" id="ARBA00004141"/>
    </source>
</evidence>
<dbReference type="RefSeq" id="WP_045830572.1">
    <property type="nucleotide sequence ID" value="NZ_JZRB01000035.1"/>
</dbReference>
<feature type="transmembrane region" description="Helical" evidence="5">
    <location>
        <begin position="412"/>
        <end position="429"/>
    </location>
</feature>
<feature type="transmembrane region" description="Helical" evidence="5">
    <location>
        <begin position="157"/>
        <end position="175"/>
    </location>
</feature>
<feature type="transmembrane region" description="Helical" evidence="5">
    <location>
        <begin position="42"/>
        <end position="66"/>
    </location>
</feature>
<organism evidence="6 7">
    <name type="scientific">Luteibacter yeojuensis</name>
    <dbReference type="NCBI Taxonomy" id="345309"/>
    <lineage>
        <taxon>Bacteria</taxon>
        <taxon>Pseudomonadati</taxon>
        <taxon>Pseudomonadota</taxon>
        <taxon>Gammaproteobacteria</taxon>
        <taxon>Lysobacterales</taxon>
        <taxon>Rhodanobacteraceae</taxon>
        <taxon>Luteibacter</taxon>
    </lineage>
</organism>
<dbReference type="InterPro" id="IPR050598">
    <property type="entry name" value="AminoAcid_Transporter"/>
</dbReference>
<keyword evidence="3 5" id="KW-1133">Transmembrane helix</keyword>
<feature type="transmembrane region" description="Helical" evidence="5">
    <location>
        <begin position="328"/>
        <end position="346"/>
    </location>
</feature>
<dbReference type="PANTHER" id="PTHR11785">
    <property type="entry name" value="AMINO ACID TRANSPORTER"/>
    <property type="match status" value="1"/>
</dbReference>
<evidence type="ECO:0000313" key="7">
    <source>
        <dbReference type="Proteomes" id="UP000033651"/>
    </source>
</evidence>
<gene>
    <name evidence="6" type="ORF">VI08_15800</name>
</gene>
<accession>A0A0F3KFA0</accession>
<keyword evidence="4 5" id="KW-0472">Membrane</keyword>
<dbReference type="GO" id="GO:0015179">
    <property type="term" value="F:L-amino acid transmembrane transporter activity"/>
    <property type="evidence" value="ECO:0007669"/>
    <property type="project" value="TreeGrafter"/>
</dbReference>
<dbReference type="GO" id="GO:0016020">
    <property type="term" value="C:membrane"/>
    <property type="evidence" value="ECO:0007669"/>
    <property type="project" value="UniProtKB-SubCell"/>
</dbReference>
<evidence type="ECO:0000256" key="2">
    <source>
        <dbReference type="ARBA" id="ARBA00022692"/>
    </source>
</evidence>
<dbReference type="Proteomes" id="UP000033651">
    <property type="component" value="Unassembled WGS sequence"/>
</dbReference>
<feature type="transmembrane region" description="Helical" evidence="5">
    <location>
        <begin position="279"/>
        <end position="303"/>
    </location>
</feature>
<feature type="transmembrane region" description="Helical" evidence="5">
    <location>
        <begin position="87"/>
        <end position="114"/>
    </location>
</feature>
<feature type="transmembrane region" description="Helical" evidence="5">
    <location>
        <begin position="126"/>
        <end position="145"/>
    </location>
</feature>
<dbReference type="PANTHER" id="PTHR11785:SF512">
    <property type="entry name" value="SOBREMESA, ISOFORM B"/>
    <property type="match status" value="1"/>
</dbReference>
<reference evidence="6 7" key="1">
    <citation type="submission" date="2015-03" db="EMBL/GenBank/DDBJ databases">
        <title>Draft genome sequence of Luteibacter yeojuensis strain SU11.</title>
        <authorList>
            <person name="Sulaiman J."/>
            <person name="Priya K."/>
            <person name="Chan K.-G."/>
        </authorList>
    </citation>
    <scope>NUCLEOTIDE SEQUENCE [LARGE SCALE GENOMIC DNA]</scope>
    <source>
        <strain evidence="6 7">SU11</strain>
    </source>
</reference>
<dbReference type="InterPro" id="IPR002293">
    <property type="entry name" value="AA/rel_permease1"/>
</dbReference>
<feature type="transmembrane region" description="Helical" evidence="5">
    <location>
        <begin position="12"/>
        <end position="30"/>
    </location>
</feature>
<dbReference type="PATRIC" id="fig|345309.4.peg.2770"/>
<dbReference type="Pfam" id="PF13520">
    <property type="entry name" value="AA_permease_2"/>
    <property type="match status" value="1"/>
</dbReference>
<feature type="transmembrane region" description="Helical" evidence="5">
    <location>
        <begin position="229"/>
        <end position="248"/>
    </location>
</feature>
<proteinExistence type="predicted"/>
<keyword evidence="7" id="KW-1185">Reference proteome</keyword>
<keyword evidence="2 5" id="KW-0812">Transmembrane</keyword>
<evidence type="ECO:0000256" key="3">
    <source>
        <dbReference type="ARBA" id="ARBA00022989"/>
    </source>
</evidence>
<evidence type="ECO:0000256" key="4">
    <source>
        <dbReference type="ARBA" id="ARBA00023136"/>
    </source>
</evidence>
<name>A0A0F3KFA0_9GAMM</name>
<dbReference type="AlphaFoldDB" id="A0A0F3KFA0"/>
<feature type="transmembrane region" description="Helical" evidence="5">
    <location>
        <begin position="195"/>
        <end position="217"/>
    </location>
</feature>
<dbReference type="OrthoDB" id="9771067at2"/>
<protein>
    <submittedName>
        <fullName evidence="6">Amino acid permease</fullName>
    </submittedName>
</protein>